<name>A0A2B7X6Y3_9EURO</name>
<accession>A0A2B7X6Y3</accession>
<dbReference type="PROSITE" id="PS01360">
    <property type="entry name" value="ZF_MYND_1"/>
    <property type="match status" value="1"/>
</dbReference>
<keyword evidence="3" id="KW-0862">Zinc</keyword>
<dbReference type="SUPFAM" id="SSF144232">
    <property type="entry name" value="HIT/MYND zinc finger-like"/>
    <property type="match status" value="1"/>
</dbReference>
<dbReference type="AlphaFoldDB" id="A0A2B7X6Y3"/>
<evidence type="ECO:0000256" key="2">
    <source>
        <dbReference type="ARBA" id="ARBA00022771"/>
    </source>
</evidence>
<dbReference type="STRING" id="1447875.A0A2B7X6Y3"/>
<evidence type="ECO:0000256" key="1">
    <source>
        <dbReference type="ARBA" id="ARBA00022723"/>
    </source>
</evidence>
<dbReference type="InterPro" id="IPR002893">
    <property type="entry name" value="Znf_MYND"/>
</dbReference>
<sequence length="416" mass="46937">MERKGQTKHQRMAVWQCLELTSRICRLKKIRKRSCIICTQPGSKACTGCHAFKYCSIECQETDWPAHKLVCRSFKIVSARPEPPSIDGFVNSKRAILFPVDAKEPQFFWVKCEWMKEPDSGLFVENHELETYYPGEEKRLRTNLRFNQNPLREKNLDNGFQIWISDSDGLEANQSIMATTKGKNLSREWRGNVVVTSYSEASNVPPTVPADMTMSDFRAAVDIFTTYGVDMSKERTGKCKGVKIRCFGEEKEAKRTTGKWSPKYEPIGLPVDHPIFAATVSPSPVSRFIRIPVLTRKCKVKDAWKATLGDTDNQAGTYLHIEADPKAPTGGPNGGLGWGMAPAPWQNNVGSVFVVRADGKDLLPTHLWALYGAISTDRVMARMTREGFEKYFEEFKKEMVQAGQQQFAGEISPYAI</sequence>
<dbReference type="Gene3D" id="6.10.140.2220">
    <property type="match status" value="1"/>
</dbReference>
<dbReference type="PROSITE" id="PS50865">
    <property type="entry name" value="ZF_MYND_2"/>
    <property type="match status" value="1"/>
</dbReference>
<dbReference type="OrthoDB" id="432970at2759"/>
<reference evidence="6 7" key="1">
    <citation type="submission" date="2017-10" db="EMBL/GenBank/DDBJ databases">
        <title>Comparative genomics in systemic dimorphic fungi from Ajellomycetaceae.</title>
        <authorList>
            <person name="Munoz J.F."/>
            <person name="Mcewen J.G."/>
            <person name="Clay O.K."/>
            <person name="Cuomo C.A."/>
        </authorList>
    </citation>
    <scope>NUCLEOTIDE SEQUENCE [LARGE SCALE GENOMIC DNA]</scope>
    <source>
        <strain evidence="6 7">UAMH5409</strain>
    </source>
</reference>
<protein>
    <recommendedName>
        <fullName evidence="5">MYND-type domain-containing protein</fullName>
    </recommendedName>
</protein>
<evidence type="ECO:0000256" key="4">
    <source>
        <dbReference type="PROSITE-ProRule" id="PRU00134"/>
    </source>
</evidence>
<organism evidence="6 7">
    <name type="scientific">Helicocarpus griseus UAMH5409</name>
    <dbReference type="NCBI Taxonomy" id="1447875"/>
    <lineage>
        <taxon>Eukaryota</taxon>
        <taxon>Fungi</taxon>
        <taxon>Dikarya</taxon>
        <taxon>Ascomycota</taxon>
        <taxon>Pezizomycotina</taxon>
        <taxon>Eurotiomycetes</taxon>
        <taxon>Eurotiomycetidae</taxon>
        <taxon>Onygenales</taxon>
        <taxon>Ajellomycetaceae</taxon>
        <taxon>Helicocarpus</taxon>
    </lineage>
</organism>
<keyword evidence="2 4" id="KW-0863">Zinc-finger</keyword>
<feature type="domain" description="MYND-type" evidence="5">
    <location>
        <begin position="35"/>
        <end position="71"/>
    </location>
</feature>
<keyword evidence="1" id="KW-0479">Metal-binding</keyword>
<keyword evidence="7" id="KW-1185">Reference proteome</keyword>
<gene>
    <name evidence="6" type="ORF">AJ79_07059</name>
</gene>
<dbReference type="Proteomes" id="UP000223968">
    <property type="component" value="Unassembled WGS sequence"/>
</dbReference>
<comment type="caution">
    <text evidence="6">The sequence shown here is derived from an EMBL/GenBank/DDBJ whole genome shotgun (WGS) entry which is preliminary data.</text>
</comment>
<proteinExistence type="predicted"/>
<evidence type="ECO:0000259" key="5">
    <source>
        <dbReference type="PROSITE" id="PS50865"/>
    </source>
</evidence>
<evidence type="ECO:0000256" key="3">
    <source>
        <dbReference type="ARBA" id="ARBA00022833"/>
    </source>
</evidence>
<dbReference type="EMBL" id="PDNB01000135">
    <property type="protein sequence ID" value="PGH04533.1"/>
    <property type="molecule type" value="Genomic_DNA"/>
</dbReference>
<dbReference type="Pfam" id="PF01753">
    <property type="entry name" value="zf-MYND"/>
    <property type="match status" value="1"/>
</dbReference>
<dbReference type="GO" id="GO:0008270">
    <property type="term" value="F:zinc ion binding"/>
    <property type="evidence" value="ECO:0007669"/>
    <property type="project" value="UniProtKB-KW"/>
</dbReference>
<evidence type="ECO:0000313" key="7">
    <source>
        <dbReference type="Proteomes" id="UP000223968"/>
    </source>
</evidence>
<evidence type="ECO:0000313" key="6">
    <source>
        <dbReference type="EMBL" id="PGH04533.1"/>
    </source>
</evidence>